<reference evidence="2" key="1">
    <citation type="journal article" date="2018" name="Nat. Microbiol.">
        <title>Leveraging single-cell genomics to expand the fungal tree of life.</title>
        <authorList>
            <person name="Ahrendt S.R."/>
            <person name="Quandt C.A."/>
            <person name="Ciobanu D."/>
            <person name="Clum A."/>
            <person name="Salamov A."/>
            <person name="Andreopoulos B."/>
            <person name="Cheng J.F."/>
            <person name="Woyke T."/>
            <person name="Pelin A."/>
            <person name="Henrissat B."/>
            <person name="Reynolds N.K."/>
            <person name="Benny G.L."/>
            <person name="Smith M.E."/>
            <person name="James T.Y."/>
            <person name="Grigoriev I.V."/>
        </authorList>
    </citation>
    <scope>NUCLEOTIDE SEQUENCE [LARGE SCALE GENOMIC DNA]</scope>
</reference>
<dbReference type="Proteomes" id="UP000269721">
    <property type="component" value="Unassembled WGS sequence"/>
</dbReference>
<gene>
    <name evidence="1" type="ORF">BDK51DRAFT_36605</name>
</gene>
<protein>
    <submittedName>
        <fullName evidence="1">Uncharacterized protein</fullName>
    </submittedName>
</protein>
<keyword evidence="2" id="KW-1185">Reference proteome</keyword>
<accession>A0A4P9VTT9</accession>
<name>A0A4P9VTT9_9FUNG</name>
<evidence type="ECO:0000313" key="2">
    <source>
        <dbReference type="Proteomes" id="UP000269721"/>
    </source>
</evidence>
<dbReference type="EMBL" id="ML001858">
    <property type="protein sequence ID" value="RKO82959.1"/>
    <property type="molecule type" value="Genomic_DNA"/>
</dbReference>
<evidence type="ECO:0000313" key="1">
    <source>
        <dbReference type="EMBL" id="RKO82959.1"/>
    </source>
</evidence>
<dbReference type="AlphaFoldDB" id="A0A4P9VTT9"/>
<proteinExistence type="predicted"/>
<dbReference type="OrthoDB" id="92161at2759"/>
<organism evidence="1 2">
    <name type="scientific">Blyttiomyces helicus</name>
    <dbReference type="NCBI Taxonomy" id="388810"/>
    <lineage>
        <taxon>Eukaryota</taxon>
        <taxon>Fungi</taxon>
        <taxon>Fungi incertae sedis</taxon>
        <taxon>Chytridiomycota</taxon>
        <taxon>Chytridiomycota incertae sedis</taxon>
        <taxon>Chytridiomycetes</taxon>
        <taxon>Chytridiomycetes incertae sedis</taxon>
        <taxon>Blyttiomyces</taxon>
    </lineage>
</organism>
<sequence>MRSCVNRTPGTTTYPLRIHIHLLKKFASGIVRELVEVRRAKNIFTPEFASKTLAVVDNPADGVWFAAKMVGFIVGDLATDL</sequence>